<dbReference type="AlphaFoldDB" id="A0A7D5XJ76"/>
<dbReference type="InterPro" id="IPR011991">
    <property type="entry name" value="ArsR-like_HTH"/>
</dbReference>
<keyword evidence="3" id="KW-0804">Transcription</keyword>
<dbReference type="Gene3D" id="1.10.10.10">
    <property type="entry name" value="Winged helix-like DNA-binding domain superfamily/Winged helix DNA-binding domain"/>
    <property type="match status" value="1"/>
</dbReference>
<evidence type="ECO:0000313" key="6">
    <source>
        <dbReference type="Proteomes" id="UP000510821"/>
    </source>
</evidence>
<reference evidence="6" key="1">
    <citation type="submission" date="2020-07" db="EMBL/GenBank/DDBJ databases">
        <title>Metabolic diversity and evolutionary history of the archaeal phylum ###Micrarchaeota### uncovered from a freshwater lake metagenome.</title>
        <authorList>
            <person name="Kadnikov V.V."/>
            <person name="Savvichev A.S."/>
            <person name="Mardanov A.V."/>
            <person name="Beletsky A.V."/>
            <person name="Chupakov A.V."/>
            <person name="Kokryatskaya N.M."/>
            <person name="Pimenov N.V."/>
            <person name="Ravin N.V."/>
        </authorList>
    </citation>
    <scope>NUCLEOTIDE SEQUENCE [LARGE SCALE GENOMIC DNA]</scope>
</reference>
<dbReference type="InterPro" id="IPR036390">
    <property type="entry name" value="WH_DNA-bd_sf"/>
</dbReference>
<dbReference type="Proteomes" id="UP000510821">
    <property type="component" value="Chromosome"/>
</dbReference>
<evidence type="ECO:0000259" key="4">
    <source>
        <dbReference type="PROSITE" id="PS51118"/>
    </source>
</evidence>
<evidence type="ECO:0000313" key="5">
    <source>
        <dbReference type="EMBL" id="QLJ52349.1"/>
    </source>
</evidence>
<accession>A0A7D5XJ76</accession>
<gene>
    <name evidence="5" type="ORF">Sv326_0174</name>
</gene>
<evidence type="ECO:0000256" key="1">
    <source>
        <dbReference type="ARBA" id="ARBA00023015"/>
    </source>
</evidence>
<dbReference type="PANTHER" id="PTHR33204">
    <property type="entry name" value="TRANSCRIPTIONAL REGULATOR, MARR FAMILY"/>
    <property type="match status" value="1"/>
</dbReference>
<dbReference type="Pfam" id="PF01638">
    <property type="entry name" value="HxlR"/>
    <property type="match status" value="1"/>
</dbReference>
<name>A0A7D5XJ76_FERL1</name>
<dbReference type="PANTHER" id="PTHR33204:SF18">
    <property type="entry name" value="TRANSCRIPTIONAL REGULATORY PROTEIN"/>
    <property type="match status" value="1"/>
</dbReference>
<dbReference type="SUPFAM" id="SSF46785">
    <property type="entry name" value="Winged helix' DNA-binding domain"/>
    <property type="match status" value="1"/>
</dbReference>
<dbReference type="InterPro" id="IPR036388">
    <property type="entry name" value="WH-like_DNA-bd_sf"/>
</dbReference>
<dbReference type="CDD" id="cd00090">
    <property type="entry name" value="HTH_ARSR"/>
    <property type="match status" value="1"/>
</dbReference>
<dbReference type="InterPro" id="IPR002577">
    <property type="entry name" value="HTH_HxlR"/>
</dbReference>
<feature type="domain" description="HTH hxlR-type" evidence="4">
    <location>
        <begin position="9"/>
        <end position="109"/>
    </location>
</feature>
<proteinExistence type="predicted"/>
<dbReference type="PROSITE" id="PS51118">
    <property type="entry name" value="HTH_HXLR"/>
    <property type="match status" value="1"/>
</dbReference>
<dbReference type="EMBL" id="CP058998">
    <property type="protein sequence ID" value="QLJ52349.1"/>
    <property type="molecule type" value="Genomic_DNA"/>
</dbReference>
<sequence>MEEDAKQKCKTMDYMLDVFGKKWATRIFLRLLYAEKKMGFNEILRATPGINPKMLSDRLKSLEKHGLIKREVETSPIRTYYSLTEAGRDFRGAIEAMLAWNKKWDVITHSKNP</sequence>
<dbReference type="KEGG" id="flt:Sv326_0174"/>
<keyword evidence="1" id="KW-0805">Transcription regulation</keyword>
<organism evidence="5 6">
    <name type="scientific">Fermentimicrarchaeum limneticum</name>
    <dbReference type="NCBI Taxonomy" id="2795018"/>
    <lineage>
        <taxon>Archaea</taxon>
        <taxon>Candidatus Micrarchaeota</taxon>
        <taxon>Candidatus Fermentimicrarchaeales</taxon>
        <taxon>Candidatus Fermentimicrarchaeaceae</taxon>
        <taxon>Candidatus Fermentimicrarchaeum</taxon>
    </lineage>
</organism>
<evidence type="ECO:0000256" key="2">
    <source>
        <dbReference type="ARBA" id="ARBA00023125"/>
    </source>
</evidence>
<keyword evidence="2" id="KW-0238">DNA-binding</keyword>
<evidence type="ECO:0000256" key="3">
    <source>
        <dbReference type="ARBA" id="ARBA00023163"/>
    </source>
</evidence>
<protein>
    <submittedName>
        <fullName evidence="5">Transcriptional regulator, HxlR family</fullName>
    </submittedName>
</protein>
<dbReference type="GO" id="GO:0003677">
    <property type="term" value="F:DNA binding"/>
    <property type="evidence" value="ECO:0007669"/>
    <property type="project" value="UniProtKB-KW"/>
</dbReference>